<gene>
    <name evidence="1" type="ORF">SNE40_008200</name>
</gene>
<reference evidence="1 2" key="1">
    <citation type="submission" date="2024-01" db="EMBL/GenBank/DDBJ databases">
        <title>The genome of the rayed Mediterranean limpet Patella caerulea (Linnaeus, 1758).</title>
        <authorList>
            <person name="Anh-Thu Weber A."/>
            <person name="Halstead-Nussloch G."/>
        </authorList>
    </citation>
    <scope>NUCLEOTIDE SEQUENCE [LARGE SCALE GENOMIC DNA]</scope>
    <source>
        <strain evidence="1">AATW-2023a</strain>
        <tissue evidence="1">Whole specimen</tissue>
    </source>
</reference>
<evidence type="ECO:0000313" key="2">
    <source>
        <dbReference type="Proteomes" id="UP001347796"/>
    </source>
</evidence>
<comment type="caution">
    <text evidence="1">The sequence shown here is derived from an EMBL/GenBank/DDBJ whole genome shotgun (WGS) entry which is preliminary data.</text>
</comment>
<name>A0AAN8K0W0_PATCE</name>
<evidence type="ECO:0000313" key="1">
    <source>
        <dbReference type="EMBL" id="KAK6186097.1"/>
    </source>
</evidence>
<proteinExistence type="predicted"/>
<keyword evidence="2" id="KW-1185">Reference proteome</keyword>
<sequence>MSFGYTKPRQVFTDEQENQLATYLQHAASIYFGLSPREVRMLAYECAKPFNLLMPVFSAFLKRHPQLAIHFPEATSLSQASALNKSNVSVFFGKLGEVMGRNKFDCTRIWNVDETAITTVVQPNKVVASTGTK</sequence>
<dbReference type="Proteomes" id="UP001347796">
    <property type="component" value="Unassembled WGS sequence"/>
</dbReference>
<dbReference type="AlphaFoldDB" id="A0AAN8K0W0"/>
<dbReference type="EMBL" id="JAZGQO010000006">
    <property type="protein sequence ID" value="KAK6186097.1"/>
    <property type="molecule type" value="Genomic_DNA"/>
</dbReference>
<organism evidence="1 2">
    <name type="scientific">Patella caerulea</name>
    <name type="common">Rayed Mediterranean limpet</name>
    <dbReference type="NCBI Taxonomy" id="87958"/>
    <lineage>
        <taxon>Eukaryota</taxon>
        <taxon>Metazoa</taxon>
        <taxon>Spiralia</taxon>
        <taxon>Lophotrochozoa</taxon>
        <taxon>Mollusca</taxon>
        <taxon>Gastropoda</taxon>
        <taxon>Patellogastropoda</taxon>
        <taxon>Patelloidea</taxon>
        <taxon>Patellidae</taxon>
        <taxon>Patella</taxon>
    </lineage>
</organism>
<accession>A0AAN8K0W0</accession>
<protein>
    <submittedName>
        <fullName evidence="1">Uncharacterized protein</fullName>
    </submittedName>
</protein>